<evidence type="ECO:0000313" key="2">
    <source>
        <dbReference type="Proteomes" id="UP000693672"/>
    </source>
</evidence>
<keyword evidence="2" id="KW-1185">Reference proteome</keyword>
<organism evidence="1 2">
    <name type="scientific">Paenibacillus solanacearum</name>
    <dbReference type="NCBI Taxonomy" id="2048548"/>
    <lineage>
        <taxon>Bacteria</taxon>
        <taxon>Bacillati</taxon>
        <taxon>Bacillota</taxon>
        <taxon>Bacilli</taxon>
        <taxon>Bacillales</taxon>
        <taxon>Paenibacillaceae</taxon>
        <taxon>Paenibacillus</taxon>
    </lineage>
</organism>
<dbReference type="AlphaFoldDB" id="A0A916K9Q8"/>
<protein>
    <submittedName>
        <fullName evidence="1">Uncharacterized protein</fullName>
    </submittedName>
</protein>
<gene>
    <name evidence="1" type="ORF">PAESOLCIP111_05489</name>
</gene>
<proteinExistence type="predicted"/>
<name>A0A916K9Q8_9BACL</name>
<sequence length="75" mass="8646">MILYQLAKRLEQRNRLQNTINRSEGDVSALLTEKEQMESQLKTQAITWQEDGQDEFVLSALSPDTEAMQSQSFLI</sequence>
<dbReference type="Proteomes" id="UP000693672">
    <property type="component" value="Unassembled WGS sequence"/>
</dbReference>
<reference evidence="1" key="1">
    <citation type="submission" date="2021-06" db="EMBL/GenBank/DDBJ databases">
        <authorList>
            <person name="Criscuolo A."/>
        </authorList>
    </citation>
    <scope>NUCLEOTIDE SEQUENCE</scope>
    <source>
        <strain evidence="1">CIP111600</strain>
    </source>
</reference>
<dbReference type="EMBL" id="CAJVAS010000039">
    <property type="protein sequence ID" value="CAG7647909.1"/>
    <property type="molecule type" value="Genomic_DNA"/>
</dbReference>
<evidence type="ECO:0000313" key="1">
    <source>
        <dbReference type="EMBL" id="CAG7647909.1"/>
    </source>
</evidence>
<accession>A0A916K9Q8</accession>
<dbReference type="RefSeq" id="WP_218095199.1">
    <property type="nucleotide sequence ID" value="NZ_CAJVAS010000039.1"/>
</dbReference>
<comment type="caution">
    <text evidence="1">The sequence shown here is derived from an EMBL/GenBank/DDBJ whole genome shotgun (WGS) entry which is preliminary data.</text>
</comment>